<evidence type="ECO:0000259" key="18">
    <source>
        <dbReference type="Pfam" id="PF01746"/>
    </source>
</evidence>
<dbReference type="CDD" id="cd18080">
    <property type="entry name" value="TrmD-like"/>
    <property type="match status" value="1"/>
</dbReference>
<evidence type="ECO:0000256" key="2">
    <source>
        <dbReference type="ARBA" id="ARBA00004496"/>
    </source>
</evidence>
<feature type="binding site" evidence="15 16">
    <location>
        <begin position="134"/>
        <end position="139"/>
    </location>
    <ligand>
        <name>S-adenosyl-L-methionine</name>
        <dbReference type="ChEBI" id="CHEBI:59789"/>
    </ligand>
</feature>
<dbReference type="Gene3D" id="3.40.1280.10">
    <property type="match status" value="1"/>
</dbReference>
<evidence type="ECO:0000256" key="9">
    <source>
        <dbReference type="ARBA" id="ARBA00022679"/>
    </source>
</evidence>
<dbReference type="EMBL" id="ASJR01000025">
    <property type="protein sequence ID" value="ERP30955.1"/>
    <property type="molecule type" value="Genomic_DNA"/>
</dbReference>
<dbReference type="GO" id="GO:0002939">
    <property type="term" value="P:tRNA N1-guanine methylation"/>
    <property type="evidence" value="ECO:0007669"/>
    <property type="project" value="TreeGrafter"/>
</dbReference>
<dbReference type="AlphaFoldDB" id="U7D977"/>
<dbReference type="GO" id="GO:0052906">
    <property type="term" value="F:tRNA (guanine(37)-N1)-methyltransferase activity"/>
    <property type="evidence" value="ECO:0007669"/>
    <property type="project" value="UniProtKB-UniRule"/>
</dbReference>
<dbReference type="InterPro" id="IPR023148">
    <property type="entry name" value="tRNA_m1G_MeTrfase_C_sf"/>
</dbReference>
<dbReference type="NCBIfam" id="NF000648">
    <property type="entry name" value="PRK00026.1"/>
    <property type="match status" value="1"/>
</dbReference>
<evidence type="ECO:0000256" key="7">
    <source>
        <dbReference type="ARBA" id="ARBA00022490"/>
    </source>
</evidence>
<dbReference type="SUPFAM" id="SSF75217">
    <property type="entry name" value="alpha/beta knot"/>
    <property type="match status" value="1"/>
</dbReference>
<evidence type="ECO:0000256" key="6">
    <source>
        <dbReference type="ARBA" id="ARBA00014679"/>
    </source>
</evidence>
<evidence type="ECO:0000256" key="3">
    <source>
        <dbReference type="ARBA" id="ARBA00007630"/>
    </source>
</evidence>
<dbReference type="STRING" id="1313304.CALK_2205"/>
<keyword evidence="8 15" id="KW-0489">Methyltransferase</keyword>
<dbReference type="PIRSF" id="PIRSF000386">
    <property type="entry name" value="tRNA_mtase"/>
    <property type="match status" value="1"/>
</dbReference>
<sequence>MFFDILTLFPEMFTGVFEESILKRARERNLVSIATHDIRAFSENKHRKVDDYPYGGEAGMLMRPEPVCRAVEYCKAEREGYNPTVVFLTPRGEPFSHTVAYELAETDGLVLLCGHYKGIDERAVSTCVDREISLGDFVLSGGEIGAMAIVDAVSRLLPGVLGNSQSASLDSHYDGLLSAPAYTRPEEYKGLRVPEILLSGHHKKIAEWKQHVSQELTKKRRPDLWDAYRQKMENGGL</sequence>
<dbReference type="NCBIfam" id="TIGR00088">
    <property type="entry name" value="trmD"/>
    <property type="match status" value="1"/>
</dbReference>
<comment type="catalytic activity">
    <reaction evidence="14 15 17">
        <text>guanosine(37) in tRNA + S-adenosyl-L-methionine = N(1)-methylguanosine(37) in tRNA + S-adenosyl-L-homocysteine + H(+)</text>
        <dbReference type="Rhea" id="RHEA:36899"/>
        <dbReference type="Rhea" id="RHEA-COMP:10145"/>
        <dbReference type="Rhea" id="RHEA-COMP:10147"/>
        <dbReference type="ChEBI" id="CHEBI:15378"/>
        <dbReference type="ChEBI" id="CHEBI:57856"/>
        <dbReference type="ChEBI" id="CHEBI:59789"/>
        <dbReference type="ChEBI" id="CHEBI:73542"/>
        <dbReference type="ChEBI" id="CHEBI:74269"/>
        <dbReference type="EC" id="2.1.1.228"/>
    </reaction>
</comment>
<dbReference type="EC" id="2.1.1.228" evidence="5 15"/>
<evidence type="ECO:0000256" key="15">
    <source>
        <dbReference type="HAMAP-Rule" id="MF_00605"/>
    </source>
</evidence>
<evidence type="ECO:0000256" key="1">
    <source>
        <dbReference type="ARBA" id="ARBA00002634"/>
    </source>
</evidence>
<evidence type="ECO:0000256" key="12">
    <source>
        <dbReference type="ARBA" id="ARBA00029736"/>
    </source>
</evidence>
<comment type="subunit">
    <text evidence="4 15 17">Homodimer.</text>
</comment>
<evidence type="ECO:0000256" key="10">
    <source>
        <dbReference type="ARBA" id="ARBA00022691"/>
    </source>
</evidence>
<dbReference type="PANTHER" id="PTHR46417:SF1">
    <property type="entry name" value="TRNA (GUANINE-N(1)-)-METHYLTRANSFERASE"/>
    <property type="match status" value="1"/>
</dbReference>
<dbReference type="InterPro" id="IPR029028">
    <property type="entry name" value="Alpha/beta_knot_MTases"/>
</dbReference>
<keyword evidence="11 15" id="KW-0819">tRNA processing</keyword>
<dbReference type="HAMAP" id="MF_00605">
    <property type="entry name" value="TrmD"/>
    <property type="match status" value="1"/>
</dbReference>
<dbReference type="GO" id="GO:0005829">
    <property type="term" value="C:cytosol"/>
    <property type="evidence" value="ECO:0007669"/>
    <property type="project" value="TreeGrafter"/>
</dbReference>
<gene>
    <name evidence="15" type="primary">trmD</name>
    <name evidence="19" type="ORF">CALK_2205</name>
</gene>
<evidence type="ECO:0000256" key="4">
    <source>
        <dbReference type="ARBA" id="ARBA00011738"/>
    </source>
</evidence>
<dbReference type="PANTHER" id="PTHR46417">
    <property type="entry name" value="TRNA (GUANINE-N(1)-)-METHYLTRANSFERASE"/>
    <property type="match status" value="1"/>
</dbReference>
<proteinExistence type="inferred from homology"/>
<comment type="subcellular location">
    <subcellularLocation>
        <location evidence="2 15 17">Cytoplasm</location>
    </subcellularLocation>
</comment>
<evidence type="ECO:0000256" key="11">
    <source>
        <dbReference type="ARBA" id="ARBA00022694"/>
    </source>
</evidence>
<dbReference type="Proteomes" id="UP000017148">
    <property type="component" value="Unassembled WGS sequence"/>
</dbReference>
<feature type="binding site" evidence="15 16">
    <location>
        <position position="114"/>
    </location>
    <ligand>
        <name>S-adenosyl-L-methionine</name>
        <dbReference type="ChEBI" id="CHEBI:59789"/>
    </ligand>
</feature>
<keyword evidence="10 15" id="KW-0949">S-adenosyl-L-methionine</keyword>
<dbReference type="RefSeq" id="WP_022637580.1">
    <property type="nucleotide sequence ID" value="NZ_ASJR01000025.1"/>
</dbReference>
<evidence type="ECO:0000256" key="16">
    <source>
        <dbReference type="PIRSR" id="PIRSR000386-1"/>
    </source>
</evidence>
<evidence type="ECO:0000313" key="20">
    <source>
        <dbReference type="Proteomes" id="UP000017148"/>
    </source>
</evidence>
<feature type="domain" description="tRNA methyltransferase TRMD/TRM10-type" evidence="18">
    <location>
        <begin position="1"/>
        <end position="226"/>
    </location>
</feature>
<reference evidence="19 20" key="1">
    <citation type="journal article" date="2013" name="Environ. Microbiol.">
        <title>Genome analysis of Chitinivibrio alkaliphilus gen. nov., sp. nov., a novel extremely haloalkaliphilic anaerobic chitinolytic bacterium from the candidate phylum Termite Group 3.</title>
        <authorList>
            <person name="Sorokin D.Y."/>
            <person name="Gumerov V.M."/>
            <person name="Rakitin A.L."/>
            <person name="Beletsky A.V."/>
            <person name="Damste J.S."/>
            <person name="Muyzer G."/>
            <person name="Mardanov A.V."/>
            <person name="Ravin N.V."/>
        </authorList>
    </citation>
    <scope>NUCLEOTIDE SEQUENCE [LARGE SCALE GENOMIC DNA]</scope>
    <source>
        <strain evidence="19 20">ACht1</strain>
    </source>
</reference>
<comment type="function">
    <text evidence="1 15 17">Specifically methylates guanosine-37 in various tRNAs.</text>
</comment>
<comment type="similarity">
    <text evidence="3 15 17">Belongs to the RNA methyltransferase TrmD family.</text>
</comment>
<dbReference type="InterPro" id="IPR002649">
    <property type="entry name" value="tRNA_m1G_MeTrfase_TrmD"/>
</dbReference>
<dbReference type="OrthoDB" id="9807416at2"/>
<evidence type="ECO:0000256" key="17">
    <source>
        <dbReference type="RuleBase" id="RU003464"/>
    </source>
</evidence>
<accession>U7D977</accession>
<evidence type="ECO:0000313" key="19">
    <source>
        <dbReference type="EMBL" id="ERP30955.1"/>
    </source>
</evidence>
<protein>
    <recommendedName>
        <fullName evidence="6 15">tRNA (guanine-N(1)-)-methyltransferase</fullName>
        <ecNumber evidence="5 15">2.1.1.228</ecNumber>
    </recommendedName>
    <alternativeName>
        <fullName evidence="12 15">M1G-methyltransferase</fullName>
    </alternativeName>
    <alternativeName>
        <fullName evidence="13 15">tRNA [GM37] methyltransferase</fullName>
    </alternativeName>
</protein>
<name>U7D977_9BACT</name>
<keyword evidence="7 15" id="KW-0963">Cytoplasm</keyword>
<dbReference type="FunFam" id="3.40.1280.10:FF:000001">
    <property type="entry name" value="tRNA (guanine-N(1)-)-methyltransferase"/>
    <property type="match status" value="1"/>
</dbReference>
<dbReference type="Gene3D" id="1.10.1270.20">
    <property type="entry name" value="tRNA(m1g37)methyltransferase, domain 2"/>
    <property type="match status" value="1"/>
</dbReference>
<evidence type="ECO:0000256" key="13">
    <source>
        <dbReference type="ARBA" id="ARBA00033392"/>
    </source>
</evidence>
<dbReference type="InterPro" id="IPR016009">
    <property type="entry name" value="tRNA_MeTrfase_TRMD/TRM10"/>
</dbReference>
<dbReference type="eggNOG" id="COG0336">
    <property type="taxonomic scope" value="Bacteria"/>
</dbReference>
<organism evidence="19 20">
    <name type="scientific">Chitinivibrio alkaliphilus ACht1</name>
    <dbReference type="NCBI Taxonomy" id="1313304"/>
    <lineage>
        <taxon>Bacteria</taxon>
        <taxon>Pseudomonadati</taxon>
        <taxon>Fibrobacterota</taxon>
        <taxon>Chitinivibrionia</taxon>
        <taxon>Chitinivibrionales</taxon>
        <taxon>Chitinivibrionaceae</taxon>
        <taxon>Chitinivibrio</taxon>
    </lineage>
</organism>
<dbReference type="PATRIC" id="fig|1313304.3.peg.2100"/>
<comment type="caution">
    <text evidence="19">The sequence shown here is derived from an EMBL/GenBank/DDBJ whole genome shotgun (WGS) entry which is preliminary data.</text>
</comment>
<evidence type="ECO:0000256" key="8">
    <source>
        <dbReference type="ARBA" id="ARBA00022603"/>
    </source>
</evidence>
<evidence type="ECO:0000256" key="14">
    <source>
        <dbReference type="ARBA" id="ARBA00047783"/>
    </source>
</evidence>
<dbReference type="Pfam" id="PF01746">
    <property type="entry name" value="tRNA_m1G_MT"/>
    <property type="match status" value="1"/>
</dbReference>
<keyword evidence="9 15" id="KW-0808">Transferase</keyword>
<evidence type="ECO:0000256" key="5">
    <source>
        <dbReference type="ARBA" id="ARBA00012807"/>
    </source>
</evidence>
<keyword evidence="20" id="KW-1185">Reference proteome</keyword>
<dbReference type="InterPro" id="IPR029026">
    <property type="entry name" value="tRNA_m1G_MTases_N"/>
</dbReference>